<proteinExistence type="predicted"/>
<keyword evidence="1" id="KW-1185">Reference proteome</keyword>
<accession>A0A7E4UUV7</accession>
<sequence>MGMVDSWGIAASSSGQFRVHQISNFTFPSPKARLEKTYLPKAVNRKAPSRFQNFRDLEAMHKDTKSRSKHLEQIAANTCQRRLDRVHQLKQLLEKATSEEEKNAIYNEYYL</sequence>
<organism evidence="1 2">
    <name type="scientific">Panagrellus redivivus</name>
    <name type="common">Microworm</name>
    <dbReference type="NCBI Taxonomy" id="6233"/>
    <lineage>
        <taxon>Eukaryota</taxon>
        <taxon>Metazoa</taxon>
        <taxon>Ecdysozoa</taxon>
        <taxon>Nematoda</taxon>
        <taxon>Chromadorea</taxon>
        <taxon>Rhabditida</taxon>
        <taxon>Tylenchina</taxon>
        <taxon>Panagrolaimomorpha</taxon>
        <taxon>Panagrolaimoidea</taxon>
        <taxon>Panagrolaimidae</taxon>
        <taxon>Panagrellus</taxon>
    </lineage>
</organism>
<evidence type="ECO:0000313" key="2">
    <source>
        <dbReference type="WBParaSite" id="Pan_g13138.t1"/>
    </source>
</evidence>
<name>A0A7E4UUV7_PANRE</name>
<protein>
    <submittedName>
        <fullName evidence="2">BHLH domain-containing protein</fullName>
    </submittedName>
</protein>
<reference evidence="1" key="1">
    <citation type="journal article" date="2013" name="Genetics">
        <title>The draft genome and transcriptome of Panagrellus redivivus are shaped by the harsh demands of a free-living lifestyle.</title>
        <authorList>
            <person name="Srinivasan J."/>
            <person name="Dillman A.R."/>
            <person name="Macchietto M.G."/>
            <person name="Heikkinen L."/>
            <person name="Lakso M."/>
            <person name="Fracchia K.M."/>
            <person name="Antoshechkin I."/>
            <person name="Mortazavi A."/>
            <person name="Wong G."/>
            <person name="Sternberg P.W."/>
        </authorList>
    </citation>
    <scope>NUCLEOTIDE SEQUENCE [LARGE SCALE GENOMIC DNA]</scope>
    <source>
        <strain evidence="1">MT8872</strain>
    </source>
</reference>
<dbReference type="WBParaSite" id="Pan_g13138.t1">
    <property type="protein sequence ID" value="Pan_g13138.t1"/>
    <property type="gene ID" value="Pan_g13138"/>
</dbReference>
<reference evidence="2" key="2">
    <citation type="submission" date="2020-10" db="UniProtKB">
        <authorList>
            <consortium name="WormBaseParasite"/>
        </authorList>
    </citation>
    <scope>IDENTIFICATION</scope>
</reference>
<dbReference type="Proteomes" id="UP000492821">
    <property type="component" value="Unassembled WGS sequence"/>
</dbReference>
<dbReference type="AlphaFoldDB" id="A0A7E4UUV7"/>
<evidence type="ECO:0000313" key="1">
    <source>
        <dbReference type="Proteomes" id="UP000492821"/>
    </source>
</evidence>